<dbReference type="InterPro" id="IPR021745">
    <property type="entry name" value="CbiG_mid"/>
</dbReference>
<dbReference type="PANTHER" id="PTHR37477">
    <property type="entry name" value="COBALT-PRECORRIN-5A HYDROLASE"/>
    <property type="match status" value="1"/>
</dbReference>
<evidence type="ECO:0000259" key="3">
    <source>
        <dbReference type="Pfam" id="PF11761"/>
    </source>
</evidence>
<feature type="domain" description="Cobalamin biosynthesis central region" evidence="3">
    <location>
        <begin position="172"/>
        <end position="275"/>
    </location>
</feature>
<dbReference type="Pfam" id="PF11760">
    <property type="entry name" value="CbiG_N"/>
    <property type="match status" value="1"/>
</dbReference>
<keyword evidence="4" id="KW-0378">Hydrolase</keyword>
<evidence type="ECO:0000259" key="1">
    <source>
        <dbReference type="Pfam" id="PF01890"/>
    </source>
</evidence>
<dbReference type="InterPro" id="IPR036518">
    <property type="entry name" value="CobE/GbiG_C_sf"/>
</dbReference>
<keyword evidence="5" id="KW-1185">Reference proteome</keyword>
<dbReference type="Proteomes" id="UP001198241">
    <property type="component" value="Unassembled WGS sequence"/>
</dbReference>
<gene>
    <name evidence="4" type="ORF">LKD20_08010</name>
</gene>
<accession>A0ABS8F518</accession>
<protein>
    <submittedName>
        <fullName evidence="4">Cobalt-precorrin 5A hydrolase</fullName>
    </submittedName>
</protein>
<feature type="domain" description="Cobalamin synthesis G N-terminal" evidence="2">
    <location>
        <begin position="87"/>
        <end position="167"/>
    </location>
</feature>
<dbReference type="EMBL" id="JAJEQD010000017">
    <property type="protein sequence ID" value="MCC2157081.1"/>
    <property type="molecule type" value="Genomic_DNA"/>
</dbReference>
<evidence type="ECO:0000259" key="2">
    <source>
        <dbReference type="Pfam" id="PF11760"/>
    </source>
</evidence>
<reference evidence="4 5" key="1">
    <citation type="submission" date="2021-10" db="EMBL/GenBank/DDBJ databases">
        <title>Anaerobic single-cell dispensing facilitates the cultivation of human gut bacteria.</title>
        <authorList>
            <person name="Afrizal A."/>
        </authorList>
    </citation>
    <scope>NUCLEOTIDE SEQUENCE [LARGE SCALE GENOMIC DNA]</scope>
    <source>
        <strain evidence="4 5">CLA-AA-H247</strain>
    </source>
</reference>
<comment type="caution">
    <text evidence="4">The sequence shown here is derived from an EMBL/GenBank/DDBJ whole genome shotgun (WGS) entry which is preliminary data.</text>
</comment>
<feature type="domain" description="CobE/GbiG C-terminal" evidence="1">
    <location>
        <begin position="279"/>
        <end position="398"/>
    </location>
</feature>
<dbReference type="InterPro" id="IPR052553">
    <property type="entry name" value="CbiG_hydrolase"/>
</dbReference>
<sequence length="403" mass="44009">MNYLNFTTKALLTCTAVLRTNMMKAPEIAASTTGVKKNRTAILSVSERGAKLGQRIKSFVAPHADCFEKENRPSGGEAIYFDSLKNHIGQIFKDYDQVLCIMALGIVVRMIAPYIEHKSKDPAVVVMDEVGHHVISLLSGHLGGANEWTQSISLAIDADPVITTATDVNGLPAPDVLARHEHLLVDDFQTLINVNSAIVGGEQVDYYIDESLPNAEHLEQAAKAHIGEHGMVHVVSLDQLELIPCKNESAEEGSSRVVITDKVIAEYGHQLILRPRTYTMGIGCRRDTPKELILNAIQQSLAAHKLSPKSLVTAASVIVKQDEVGLLEAMQIMGWPIVFYTQDEMAPLIEEEKLKESNFVKGTIGVGNVCETTALLAAKSRTLIQHKTIYPKTTVAIAQVTSK</sequence>
<dbReference type="Pfam" id="PF11761">
    <property type="entry name" value="CbiG_mid"/>
    <property type="match status" value="1"/>
</dbReference>
<dbReference type="InterPro" id="IPR021744">
    <property type="entry name" value="CbiG_N"/>
</dbReference>
<dbReference type="InterPro" id="IPR038029">
    <property type="entry name" value="GbiG_N_sf"/>
</dbReference>
<name>A0ABS8F518_9FIRM</name>
<evidence type="ECO:0000313" key="5">
    <source>
        <dbReference type="Proteomes" id="UP001198241"/>
    </source>
</evidence>
<dbReference type="GO" id="GO:0016787">
    <property type="term" value="F:hydrolase activity"/>
    <property type="evidence" value="ECO:0007669"/>
    <property type="project" value="UniProtKB-KW"/>
</dbReference>
<organism evidence="4 5">
    <name type="scientific">Veillonella fallax</name>
    <dbReference type="NCBI Taxonomy" id="2881272"/>
    <lineage>
        <taxon>Bacteria</taxon>
        <taxon>Bacillati</taxon>
        <taxon>Bacillota</taxon>
        <taxon>Negativicutes</taxon>
        <taxon>Veillonellales</taxon>
        <taxon>Veillonellaceae</taxon>
        <taxon>Veillonella</taxon>
    </lineage>
</organism>
<dbReference type="Gene3D" id="3.40.50.11220">
    <property type="match status" value="1"/>
</dbReference>
<dbReference type="SUPFAM" id="SSF159664">
    <property type="entry name" value="CobE/GbiG C-terminal domain-like"/>
    <property type="match status" value="1"/>
</dbReference>
<dbReference type="PANTHER" id="PTHR37477:SF1">
    <property type="entry name" value="COBALT-PRECORRIN-5A HYDROLASE"/>
    <property type="match status" value="1"/>
</dbReference>
<evidence type="ECO:0000313" key="4">
    <source>
        <dbReference type="EMBL" id="MCC2157081.1"/>
    </source>
</evidence>
<proteinExistence type="predicted"/>
<dbReference type="Pfam" id="PF01890">
    <property type="entry name" value="CbiG_C"/>
    <property type="match status" value="1"/>
</dbReference>
<dbReference type="SUPFAM" id="SSF159672">
    <property type="entry name" value="CbiG N-terminal domain-like"/>
    <property type="match status" value="1"/>
</dbReference>
<dbReference type="Gene3D" id="3.30.420.180">
    <property type="entry name" value="CobE/GbiG C-terminal domain"/>
    <property type="match status" value="1"/>
</dbReference>
<dbReference type="InterPro" id="IPR002750">
    <property type="entry name" value="CobE/GbiG_C"/>
</dbReference>